<name>A0A4Y2P6U9_ARAVE</name>
<sequence length="129" mass="14572">MDQRSYRSASNSLLVGQRIELKRRSRSKAITVDQHTHSVNQALSLYSFSGRPSRHMELSTTFKCIFSPNRNIEKIPAPLRSYISSGKSPNLSPRSGNQTWLLLVIPTYSCKTLFPTIRLTLLGSDFPCL</sequence>
<gene>
    <name evidence="1" type="ORF">AVEN_208466_1</name>
</gene>
<organism evidence="1 2">
    <name type="scientific">Araneus ventricosus</name>
    <name type="common">Orbweaver spider</name>
    <name type="synonym">Epeira ventricosa</name>
    <dbReference type="NCBI Taxonomy" id="182803"/>
    <lineage>
        <taxon>Eukaryota</taxon>
        <taxon>Metazoa</taxon>
        <taxon>Ecdysozoa</taxon>
        <taxon>Arthropoda</taxon>
        <taxon>Chelicerata</taxon>
        <taxon>Arachnida</taxon>
        <taxon>Araneae</taxon>
        <taxon>Araneomorphae</taxon>
        <taxon>Entelegynae</taxon>
        <taxon>Araneoidea</taxon>
        <taxon>Araneidae</taxon>
        <taxon>Araneus</taxon>
    </lineage>
</organism>
<keyword evidence="2" id="KW-1185">Reference proteome</keyword>
<dbReference type="Proteomes" id="UP000499080">
    <property type="component" value="Unassembled WGS sequence"/>
</dbReference>
<evidence type="ECO:0000313" key="1">
    <source>
        <dbReference type="EMBL" id="GBN47645.1"/>
    </source>
</evidence>
<comment type="caution">
    <text evidence="1">The sequence shown here is derived from an EMBL/GenBank/DDBJ whole genome shotgun (WGS) entry which is preliminary data.</text>
</comment>
<dbReference type="AlphaFoldDB" id="A0A4Y2P6U9"/>
<protein>
    <submittedName>
        <fullName evidence="1">Uncharacterized protein</fullName>
    </submittedName>
</protein>
<dbReference type="EMBL" id="BGPR01010712">
    <property type="protein sequence ID" value="GBN47645.1"/>
    <property type="molecule type" value="Genomic_DNA"/>
</dbReference>
<evidence type="ECO:0000313" key="2">
    <source>
        <dbReference type="Proteomes" id="UP000499080"/>
    </source>
</evidence>
<proteinExistence type="predicted"/>
<reference evidence="1 2" key="1">
    <citation type="journal article" date="2019" name="Sci. Rep.">
        <title>Orb-weaving spider Araneus ventricosus genome elucidates the spidroin gene catalogue.</title>
        <authorList>
            <person name="Kono N."/>
            <person name="Nakamura H."/>
            <person name="Ohtoshi R."/>
            <person name="Moran D.A.P."/>
            <person name="Shinohara A."/>
            <person name="Yoshida Y."/>
            <person name="Fujiwara M."/>
            <person name="Mori M."/>
            <person name="Tomita M."/>
            <person name="Arakawa K."/>
        </authorList>
    </citation>
    <scope>NUCLEOTIDE SEQUENCE [LARGE SCALE GENOMIC DNA]</scope>
</reference>
<accession>A0A4Y2P6U9</accession>